<feature type="chain" id="PRO_5032998905" evidence="6">
    <location>
        <begin position="26"/>
        <end position="240"/>
    </location>
</feature>
<evidence type="ECO:0000256" key="3">
    <source>
        <dbReference type="ARBA" id="ARBA00022525"/>
    </source>
</evidence>
<dbReference type="GO" id="GO:0048046">
    <property type="term" value="C:apoplast"/>
    <property type="evidence" value="ECO:0007669"/>
    <property type="project" value="UniProtKB-SubCell"/>
</dbReference>
<name>A0A835UUA0_VANPL</name>
<keyword evidence="3" id="KW-0964">Secreted</keyword>
<evidence type="ECO:0000256" key="1">
    <source>
        <dbReference type="ARBA" id="ARBA00004271"/>
    </source>
</evidence>
<feature type="signal peptide" evidence="6">
    <location>
        <begin position="1"/>
        <end position="25"/>
    </location>
</feature>
<evidence type="ECO:0000313" key="7">
    <source>
        <dbReference type="EMBL" id="KAG0472780.1"/>
    </source>
</evidence>
<evidence type="ECO:0000313" key="8">
    <source>
        <dbReference type="Proteomes" id="UP000636800"/>
    </source>
</evidence>
<organism evidence="7 8">
    <name type="scientific">Vanilla planifolia</name>
    <name type="common">Vanilla</name>
    <dbReference type="NCBI Taxonomy" id="51239"/>
    <lineage>
        <taxon>Eukaryota</taxon>
        <taxon>Viridiplantae</taxon>
        <taxon>Streptophyta</taxon>
        <taxon>Embryophyta</taxon>
        <taxon>Tracheophyta</taxon>
        <taxon>Spermatophyta</taxon>
        <taxon>Magnoliopsida</taxon>
        <taxon>Liliopsida</taxon>
        <taxon>Asparagales</taxon>
        <taxon>Orchidaceae</taxon>
        <taxon>Vanilloideae</taxon>
        <taxon>Vanilleae</taxon>
        <taxon>Vanilla</taxon>
    </lineage>
</organism>
<dbReference type="AlphaFoldDB" id="A0A835UUA0"/>
<keyword evidence="8" id="KW-1185">Reference proteome</keyword>
<sequence length="240" mass="26541">MPLINSVIFILLFLTASNNTPTTMAWRPWPHLFLNATTTAAVHDLDLGASKKYEGSSEFVHLQYHMGPVLTANITVHPIWYGAWSSAQNESYVPSSARSPLLPPPTLRLRLVAYRSPLHRPHRLQHHSRAVTARTRPLPINTRGGFYLLLTSHDVGMEDFCGNVCGFHYFTFPSVVGYTLPYAWVGNSGGRCPEVCAYPFAIPSYVPGRSPERTPNGDIGWMAWTGGGGSYTGQLLVDEV</sequence>
<gene>
    <name evidence="7" type="ORF">HPP92_014637</name>
</gene>
<comment type="caution">
    <text evidence="7">The sequence shown here is derived from an EMBL/GenBank/DDBJ whole genome shotgun (WGS) entry which is preliminary data.</text>
</comment>
<protein>
    <submittedName>
        <fullName evidence="7">Uncharacterized protein</fullName>
    </submittedName>
</protein>
<keyword evidence="4 6" id="KW-0732">Signal</keyword>
<comment type="similarity">
    <text evidence="5">Belongs to the EXORDIUM family.</text>
</comment>
<dbReference type="PANTHER" id="PTHR31279:SF7">
    <property type="entry name" value="PROTEIN EXORDIUM-LIKE 3"/>
    <property type="match status" value="1"/>
</dbReference>
<proteinExistence type="inferred from homology"/>
<accession>A0A835UUA0</accession>
<dbReference type="Pfam" id="PF04674">
    <property type="entry name" value="Phi_1"/>
    <property type="match status" value="2"/>
</dbReference>
<evidence type="ECO:0000256" key="2">
    <source>
        <dbReference type="ARBA" id="ARBA00022523"/>
    </source>
</evidence>
<dbReference type="OrthoDB" id="684536at2759"/>
<dbReference type="Proteomes" id="UP000636800">
    <property type="component" value="Chromosome 7"/>
</dbReference>
<keyword evidence="2" id="KW-0052">Apoplast</keyword>
<comment type="subcellular location">
    <subcellularLocation>
        <location evidence="1">Secreted</location>
        <location evidence="1">Extracellular space</location>
        <location evidence="1">Apoplast</location>
    </subcellularLocation>
</comment>
<evidence type="ECO:0000256" key="6">
    <source>
        <dbReference type="SAM" id="SignalP"/>
    </source>
</evidence>
<evidence type="ECO:0000256" key="4">
    <source>
        <dbReference type="ARBA" id="ARBA00022729"/>
    </source>
</evidence>
<reference evidence="7 8" key="1">
    <citation type="journal article" date="2020" name="Nat. Food">
        <title>A phased Vanilla planifolia genome enables genetic improvement of flavour and production.</title>
        <authorList>
            <person name="Hasing T."/>
            <person name="Tang H."/>
            <person name="Brym M."/>
            <person name="Khazi F."/>
            <person name="Huang T."/>
            <person name="Chambers A.H."/>
        </authorList>
    </citation>
    <scope>NUCLEOTIDE SEQUENCE [LARGE SCALE GENOMIC DNA]</scope>
    <source>
        <tissue evidence="7">Leaf</tissue>
    </source>
</reference>
<dbReference type="PANTHER" id="PTHR31279">
    <property type="entry name" value="PROTEIN EXORDIUM-LIKE 5"/>
    <property type="match status" value="1"/>
</dbReference>
<evidence type="ECO:0000256" key="5">
    <source>
        <dbReference type="ARBA" id="ARBA00023591"/>
    </source>
</evidence>
<dbReference type="InterPro" id="IPR006766">
    <property type="entry name" value="EXORDIUM-like"/>
</dbReference>
<dbReference type="EMBL" id="JADCNL010000007">
    <property type="protein sequence ID" value="KAG0472780.1"/>
    <property type="molecule type" value="Genomic_DNA"/>
</dbReference>